<feature type="region of interest" description="Disordered" evidence="1">
    <location>
        <begin position="250"/>
        <end position="274"/>
    </location>
</feature>
<dbReference type="EMBL" id="KV454486">
    <property type="protein sequence ID" value="ODV59437.1"/>
    <property type="molecule type" value="Genomic_DNA"/>
</dbReference>
<keyword evidence="4" id="KW-1185">Reference proteome</keyword>
<accession>A0A1D2VD94</accession>
<evidence type="ECO:0000313" key="3">
    <source>
        <dbReference type="EMBL" id="ODV59437.1"/>
    </source>
</evidence>
<protein>
    <recommendedName>
        <fullName evidence="2">Ubiquitin-like domain-containing protein</fullName>
    </recommendedName>
</protein>
<feature type="region of interest" description="Disordered" evidence="1">
    <location>
        <begin position="490"/>
        <end position="532"/>
    </location>
</feature>
<feature type="compositionally biased region" description="Basic and acidic residues" evidence="1">
    <location>
        <begin position="493"/>
        <end position="529"/>
    </location>
</feature>
<evidence type="ECO:0000259" key="2">
    <source>
        <dbReference type="Pfam" id="PF22893"/>
    </source>
</evidence>
<dbReference type="GeneID" id="30965628"/>
<dbReference type="Proteomes" id="UP000095038">
    <property type="component" value="Unassembled WGS sequence"/>
</dbReference>
<feature type="compositionally biased region" description="Polar residues" evidence="1">
    <location>
        <begin position="91"/>
        <end position="109"/>
    </location>
</feature>
<dbReference type="AlphaFoldDB" id="A0A1D2VD94"/>
<dbReference type="Pfam" id="PF22893">
    <property type="entry name" value="ULD_2"/>
    <property type="match status" value="1"/>
</dbReference>
<proteinExistence type="predicted"/>
<name>A0A1D2VD94_9ASCO</name>
<sequence>MEPIAENSKEAISLHNFNSNNDAFINHPINTSTNPRSNGSLHLHPHSKSPSNINSKNPTTTRFSGRDSTGALIVDPLPNSPPPSQPIHSSNQKNTHYIPTNHGSRNDSYNDVGKDMFKVRARTSDVKSIKSDFSDFSNLNDDNKSVSSFHGAEINSETGEPEFIYKPSPKSLIYEQEKRRKQKLKLKLKEKEKLLKLNESSKNTRDNFLSNQSSNQNIQKFRKYKKKPEIKDLRESDSGSLLDEEVYNVRESRRHNPSRHHRHSSKSKRHSMLSNYVDETEDSESFALPGEYGPPVFPTNNKKAFSPKIDSSRLNNPNFPNNQLPFDPYQNQNQNQNFIPNQPQMNPMNPIGQMNPMNPMSQPMNPMQNQIPFQVPGAFVDQNNAMYNPSLVGPQQTAALYQNLLNQQRFANQMNEPYQLDEREEKLKEKAAMLSALATSKTQQKLQKEFQKDLHDLKAMIKYLKEKETAPRYGAFGAAGWGGVMPPVPPKLKMSDGKKSVDADKAKALDPAPPKKEEKEEDKKPKEPIKVYSADDPISPAYQFPFESAVNWSSFLLLLQRAFSDHKAQLNDGKFNLFLKESGTMILPIHWSQSIEPGISVSIKFPPVKKEIKKIEGTIVNPPMPPKPKGLFLFGRKENKLPPPVMGGGLGGLDGPRGLPLKIESKQTKFLAWATEADKT</sequence>
<feature type="compositionally biased region" description="Polar residues" evidence="1">
    <location>
        <begin position="25"/>
        <end position="39"/>
    </location>
</feature>
<organism evidence="3 4">
    <name type="scientific">Ascoidea rubescens DSM 1968</name>
    <dbReference type="NCBI Taxonomy" id="1344418"/>
    <lineage>
        <taxon>Eukaryota</taxon>
        <taxon>Fungi</taxon>
        <taxon>Dikarya</taxon>
        <taxon>Ascomycota</taxon>
        <taxon>Saccharomycotina</taxon>
        <taxon>Saccharomycetes</taxon>
        <taxon>Ascoideaceae</taxon>
        <taxon>Ascoidea</taxon>
    </lineage>
</organism>
<feature type="domain" description="Ubiquitin-like" evidence="2">
    <location>
        <begin position="535"/>
        <end position="607"/>
    </location>
</feature>
<dbReference type="RefSeq" id="XP_020045744.1">
    <property type="nucleotide sequence ID" value="XM_020191992.1"/>
</dbReference>
<feature type="region of interest" description="Disordered" evidence="1">
    <location>
        <begin position="25"/>
        <end position="110"/>
    </location>
</feature>
<gene>
    <name evidence="3" type="ORF">ASCRUDRAFT_71785</name>
</gene>
<feature type="compositionally biased region" description="Low complexity" evidence="1">
    <location>
        <begin position="48"/>
        <end position="61"/>
    </location>
</feature>
<dbReference type="InParanoid" id="A0A1D2VD94"/>
<evidence type="ECO:0000313" key="4">
    <source>
        <dbReference type="Proteomes" id="UP000095038"/>
    </source>
</evidence>
<feature type="compositionally biased region" description="Basic residues" evidence="1">
    <location>
        <begin position="252"/>
        <end position="271"/>
    </location>
</feature>
<reference evidence="4" key="1">
    <citation type="submission" date="2016-05" db="EMBL/GenBank/DDBJ databases">
        <title>Comparative genomics of biotechnologically important yeasts.</title>
        <authorList>
            <consortium name="DOE Joint Genome Institute"/>
            <person name="Riley R."/>
            <person name="Haridas S."/>
            <person name="Wolfe K.H."/>
            <person name="Lopes M.R."/>
            <person name="Hittinger C.T."/>
            <person name="Goker M."/>
            <person name="Salamov A."/>
            <person name="Wisecaver J."/>
            <person name="Long T.M."/>
            <person name="Aerts A.L."/>
            <person name="Barry K."/>
            <person name="Choi C."/>
            <person name="Clum A."/>
            <person name="Coughlan A.Y."/>
            <person name="Deshpande S."/>
            <person name="Douglass A.P."/>
            <person name="Hanson S.J."/>
            <person name="Klenk H.-P."/>
            <person name="Labutti K."/>
            <person name="Lapidus A."/>
            <person name="Lindquist E."/>
            <person name="Lipzen A."/>
            <person name="Meier-Kolthoff J.P."/>
            <person name="Ohm R.A."/>
            <person name="Otillar R.P."/>
            <person name="Pangilinan J."/>
            <person name="Peng Y."/>
            <person name="Rokas A."/>
            <person name="Rosa C.A."/>
            <person name="Scheuner C."/>
            <person name="Sibirny A.A."/>
            <person name="Slot J.C."/>
            <person name="Stielow J.B."/>
            <person name="Sun H."/>
            <person name="Kurtzman C.P."/>
            <person name="Blackwell M."/>
            <person name="Grigoriev I.V."/>
            <person name="Jeffries T.W."/>
        </authorList>
    </citation>
    <scope>NUCLEOTIDE SEQUENCE [LARGE SCALE GENOMIC DNA]</scope>
    <source>
        <strain evidence="4">DSM 1968</strain>
    </source>
</reference>
<evidence type="ECO:0000256" key="1">
    <source>
        <dbReference type="SAM" id="MobiDB-lite"/>
    </source>
</evidence>
<dbReference type="InterPro" id="IPR054464">
    <property type="entry name" value="ULD_fung"/>
</dbReference>